<protein>
    <submittedName>
        <fullName evidence="1">DUF2894 domain-containing protein</fullName>
    </submittedName>
</protein>
<evidence type="ECO:0000313" key="2">
    <source>
        <dbReference type="Proteomes" id="UP000321933"/>
    </source>
</evidence>
<gene>
    <name evidence="1" type="ORF">FVW59_12910</name>
</gene>
<proteinExistence type="predicted"/>
<dbReference type="EMBL" id="VRYZ01000005">
    <property type="protein sequence ID" value="TXS91101.1"/>
    <property type="molecule type" value="Genomic_DNA"/>
</dbReference>
<keyword evidence="2" id="KW-1185">Reference proteome</keyword>
<dbReference type="Proteomes" id="UP000321933">
    <property type="component" value="Unassembled WGS sequence"/>
</dbReference>
<dbReference type="OrthoDB" id="6025757at2"/>
<sequence>MAEFPAEAVLSLPAALPDTDAMALDEALATLEGLGVNQYDPPRYAYICALVERCQLAEGPLADWYDQRARQALVDYADSAEAARAAWVQDAQALYDNTPALALAINTALENWDGRALRRLQRGQSACIAAGPLAELVTQIEALHRESPLDDGGDSLEVQLRRQERQLMAEFGQVGESGELRSARSYRQRMQRSGAERLLADSVAGAPEESGPLNPQKLATRALTNMQQLSAPASARFVAWLNALLYLEKLSPP</sequence>
<dbReference type="RefSeq" id="WP_148064756.1">
    <property type="nucleotide sequence ID" value="NZ_VRYZ01000005.1"/>
</dbReference>
<name>A0A5C8ZV03_9GAMM</name>
<reference evidence="1 2" key="1">
    <citation type="submission" date="2019-08" db="EMBL/GenBank/DDBJ databases">
        <title>Parahaliea maris sp. nov., isolated from the surface seawater.</title>
        <authorList>
            <person name="Liu Y."/>
        </authorList>
    </citation>
    <scope>NUCLEOTIDE SEQUENCE [LARGE SCALE GENOMIC DNA]</scope>
    <source>
        <strain evidence="1 2">S2-26</strain>
    </source>
</reference>
<evidence type="ECO:0000313" key="1">
    <source>
        <dbReference type="EMBL" id="TXS91101.1"/>
    </source>
</evidence>
<accession>A0A5C8ZV03</accession>
<comment type="caution">
    <text evidence="1">The sequence shown here is derived from an EMBL/GenBank/DDBJ whole genome shotgun (WGS) entry which is preliminary data.</text>
</comment>
<organism evidence="1 2">
    <name type="scientific">Parahaliea aestuarii</name>
    <dbReference type="NCBI Taxonomy" id="1852021"/>
    <lineage>
        <taxon>Bacteria</taxon>
        <taxon>Pseudomonadati</taxon>
        <taxon>Pseudomonadota</taxon>
        <taxon>Gammaproteobacteria</taxon>
        <taxon>Cellvibrionales</taxon>
        <taxon>Halieaceae</taxon>
        <taxon>Parahaliea</taxon>
    </lineage>
</organism>
<dbReference type="InterPro" id="IPR021549">
    <property type="entry name" value="DUF2894"/>
</dbReference>
<dbReference type="Pfam" id="PF11445">
    <property type="entry name" value="DUF2894"/>
    <property type="match status" value="1"/>
</dbReference>
<dbReference type="AlphaFoldDB" id="A0A5C8ZV03"/>